<dbReference type="Proteomes" id="UP000001941">
    <property type="component" value="Chromosome"/>
</dbReference>
<dbReference type="OrthoDB" id="9937at2157"/>
<evidence type="ECO:0000313" key="2">
    <source>
        <dbReference type="EMBL" id="ABD42675.1"/>
    </source>
</evidence>
<dbReference type="PANTHER" id="PTHR39339:SF1">
    <property type="entry name" value="CHAD DOMAIN-CONTAINING PROTEIN"/>
    <property type="match status" value="1"/>
</dbReference>
<feature type="domain" description="CHAD" evidence="1">
    <location>
        <begin position="9"/>
        <end position="366"/>
    </location>
</feature>
<dbReference type="RefSeq" id="WP_011449928.1">
    <property type="nucleotide sequence ID" value="NC_007796.1"/>
</dbReference>
<dbReference type="Pfam" id="PF05235">
    <property type="entry name" value="CHAD"/>
    <property type="match status" value="1"/>
</dbReference>
<dbReference type="AlphaFoldDB" id="Q2FS25"/>
<proteinExistence type="predicted"/>
<organism evidence="2 3">
    <name type="scientific">Methanospirillum hungatei JF-1 (strain ATCC 27890 / DSM 864 / NBRC 100397 / JF-1)</name>
    <dbReference type="NCBI Taxonomy" id="323259"/>
    <lineage>
        <taxon>Archaea</taxon>
        <taxon>Methanobacteriati</taxon>
        <taxon>Methanobacteriota</taxon>
        <taxon>Stenosarchaea group</taxon>
        <taxon>Methanomicrobia</taxon>
        <taxon>Methanomicrobiales</taxon>
        <taxon>Methanospirillaceae</taxon>
        <taxon>Methanospirillum</taxon>
    </lineage>
</organism>
<sequence length="636" mass="72597">MRCDHRHTQDPAFSRYAALTMLPLLRSLQQELSGVKTADDIEYVHRARVATRRLRACLTIFSPCLPSHNVKRWRRTIRNITRSLGEARDLDVQTDFISSFIAKQCRDSCQGEVFYYSSPLADNKPDNEGNERSYHPLFFRVTEGKTGEESVSESLLSCTSFDIHRPGLECLLHRLKTRRQQIQPDLVSAVDQLEKTAVLESITTCLHELKVRAEIEDGGDVSPFSYEQAFVNIMTAISDLFWYEPWLLEPDNIHRHHEMRIAAKRLRYTLESFAGLFECGLKTEIKTFKNLQDVLGDMHDCDVWIEKIPLFIRDEKKRALRYFGNSDFFSILQEGLYKLLDNRKKKRAELFSELHTLWDSLKQEGFWDELMEKVSIPVHHSFQERSDQCHDGPVTIALISDVHANLPALEAVLADARQKGATAVLNAGDSIGYGAFPDEVISSLRSSHVLSVIGNYDQAVLVKKWKTGRPRSRDKQIAMRFAYHHLSKENRAYLAGLPREYRLRVKGTTILVTHGSPDSLTEYLVQETPESRFREIAQKTKADIIVTGHSHLPSIREIDNVVFVNCGSVGRTEDGDPRACYALLTLDPLSIVHVRVPYDIDRAIDAIRNRHLPDSFARIVSEGKPLDIVSEPEDSV</sequence>
<dbReference type="InParanoid" id="Q2FS25"/>
<dbReference type="Gene3D" id="1.40.20.10">
    <property type="entry name" value="CHAD domain"/>
    <property type="match status" value="1"/>
</dbReference>
<dbReference type="InterPro" id="IPR029052">
    <property type="entry name" value="Metallo-depent_PP-like"/>
</dbReference>
<dbReference type="EMBL" id="CP000254">
    <property type="protein sequence ID" value="ABD42675.1"/>
    <property type="molecule type" value="Genomic_DNA"/>
</dbReference>
<dbReference type="STRING" id="323259.Mhun_2988"/>
<dbReference type="InterPro" id="IPR038186">
    <property type="entry name" value="CHAD_dom_sf"/>
</dbReference>
<gene>
    <name evidence="2" type="ordered locus">Mhun_2988</name>
</gene>
<dbReference type="KEGG" id="mhu:Mhun_2988"/>
<dbReference type="eggNOG" id="arCOG01143">
    <property type="taxonomic scope" value="Archaea"/>
</dbReference>
<evidence type="ECO:0000259" key="1">
    <source>
        <dbReference type="PROSITE" id="PS51708"/>
    </source>
</evidence>
<protein>
    <submittedName>
        <fullName evidence="2">Metallophosphoesterase</fullName>
    </submittedName>
</protein>
<dbReference type="HOGENOM" id="CLU_417771_0_0_2"/>
<dbReference type="GeneID" id="25393594"/>
<dbReference type="SMART" id="SM00880">
    <property type="entry name" value="CHAD"/>
    <property type="match status" value="1"/>
</dbReference>
<accession>Q2FS25</accession>
<dbReference type="EnsemblBacteria" id="ABD42675">
    <property type="protein sequence ID" value="ABD42675"/>
    <property type="gene ID" value="Mhun_2988"/>
</dbReference>
<dbReference type="InterPro" id="IPR024654">
    <property type="entry name" value="Calcineurin-like_PHP_lpxH"/>
</dbReference>
<dbReference type="InterPro" id="IPR007899">
    <property type="entry name" value="CHAD_dom"/>
</dbReference>
<dbReference type="Gene3D" id="3.60.21.10">
    <property type="match status" value="1"/>
</dbReference>
<dbReference type="Pfam" id="PF12850">
    <property type="entry name" value="Metallophos_2"/>
    <property type="match status" value="1"/>
</dbReference>
<dbReference type="eggNOG" id="arCOG05139">
    <property type="taxonomic scope" value="Archaea"/>
</dbReference>
<dbReference type="SUPFAM" id="SSF56300">
    <property type="entry name" value="Metallo-dependent phosphatases"/>
    <property type="match status" value="1"/>
</dbReference>
<dbReference type="PROSITE" id="PS51708">
    <property type="entry name" value="CHAD"/>
    <property type="match status" value="1"/>
</dbReference>
<name>Q2FS25_METHJ</name>
<evidence type="ECO:0000313" key="3">
    <source>
        <dbReference type="Proteomes" id="UP000001941"/>
    </source>
</evidence>
<reference evidence="3" key="1">
    <citation type="journal article" date="2016" name="Stand. Genomic Sci.">
        <title>Complete genome sequence of Methanospirillum hungatei type strain JF1.</title>
        <authorList>
            <person name="Gunsalus R.P."/>
            <person name="Cook L.E."/>
            <person name="Crable B."/>
            <person name="Rohlin L."/>
            <person name="McDonald E."/>
            <person name="Mouttaki H."/>
            <person name="Sieber J.R."/>
            <person name="Poweleit N."/>
            <person name="Zhou H."/>
            <person name="Lapidus A.L."/>
            <person name="Daligault H.E."/>
            <person name="Land M."/>
            <person name="Gilna P."/>
            <person name="Ivanova N."/>
            <person name="Kyrpides N."/>
            <person name="Culley D.E."/>
            <person name="McInerney M.J."/>
        </authorList>
    </citation>
    <scope>NUCLEOTIDE SEQUENCE [LARGE SCALE GENOMIC DNA]</scope>
    <source>
        <strain evidence="3">ATCC 27890 / DSM 864 / NBRC 100397 / JF-1</strain>
    </source>
</reference>
<dbReference type="PANTHER" id="PTHR39339">
    <property type="entry name" value="SLR1444 PROTEIN"/>
    <property type="match status" value="1"/>
</dbReference>
<keyword evidence="3" id="KW-1185">Reference proteome</keyword>